<dbReference type="PROSITE" id="PS51194">
    <property type="entry name" value="HELICASE_CTER"/>
    <property type="match status" value="1"/>
</dbReference>
<feature type="domain" description="Helicase C-terminal" evidence="11">
    <location>
        <begin position="241"/>
        <end position="403"/>
    </location>
</feature>
<protein>
    <recommendedName>
        <fullName evidence="9">DNA 3'-5' helicase</fullName>
        <ecNumber evidence="9">5.6.2.4</ecNumber>
    </recommendedName>
</protein>
<dbReference type="InterPro" id="IPR011545">
    <property type="entry name" value="DEAD/DEAH_box_helicase_dom"/>
</dbReference>
<dbReference type="Pfam" id="PF00270">
    <property type="entry name" value="DEAD"/>
    <property type="match status" value="1"/>
</dbReference>
<evidence type="ECO:0000256" key="9">
    <source>
        <dbReference type="ARBA" id="ARBA00034808"/>
    </source>
</evidence>
<dbReference type="InterPro" id="IPR014001">
    <property type="entry name" value="Helicase_ATP-bd"/>
</dbReference>
<keyword evidence="3 12" id="KW-0378">Hydrolase</keyword>
<evidence type="ECO:0000259" key="10">
    <source>
        <dbReference type="PROSITE" id="PS51192"/>
    </source>
</evidence>
<dbReference type="CDD" id="cd18018">
    <property type="entry name" value="DEXHc_RecQ4-like"/>
    <property type="match status" value="1"/>
</dbReference>
<dbReference type="NCBIfam" id="TIGR00614">
    <property type="entry name" value="recQ_fam"/>
    <property type="match status" value="1"/>
</dbReference>
<comment type="caution">
    <text evidence="12">The sequence shown here is derived from an EMBL/GenBank/DDBJ whole genome shotgun (WGS) entry which is preliminary data.</text>
</comment>
<dbReference type="Pfam" id="PF00271">
    <property type="entry name" value="Helicase_C"/>
    <property type="match status" value="1"/>
</dbReference>
<evidence type="ECO:0000256" key="1">
    <source>
        <dbReference type="ARBA" id="ARBA00005446"/>
    </source>
</evidence>
<dbReference type="PANTHER" id="PTHR13710">
    <property type="entry name" value="DNA HELICASE RECQ FAMILY MEMBER"/>
    <property type="match status" value="1"/>
</dbReference>
<evidence type="ECO:0000259" key="11">
    <source>
        <dbReference type="PROSITE" id="PS51194"/>
    </source>
</evidence>
<dbReference type="SUPFAM" id="SSF52540">
    <property type="entry name" value="P-loop containing nucleoside triphosphate hydrolases"/>
    <property type="match status" value="1"/>
</dbReference>
<dbReference type="SMART" id="SM00487">
    <property type="entry name" value="DEXDc"/>
    <property type="match status" value="1"/>
</dbReference>
<dbReference type="RefSeq" id="WP_230274634.1">
    <property type="nucleotide sequence ID" value="NZ_JAJKFW010000025.1"/>
</dbReference>
<feature type="domain" description="Helicase ATP-binding" evidence="10">
    <location>
        <begin position="47"/>
        <end position="215"/>
    </location>
</feature>
<keyword evidence="5" id="KW-0067">ATP-binding</keyword>
<evidence type="ECO:0000256" key="8">
    <source>
        <dbReference type="ARBA" id="ARBA00034617"/>
    </source>
</evidence>
<dbReference type="GO" id="GO:0003678">
    <property type="term" value="F:DNA helicase activity"/>
    <property type="evidence" value="ECO:0007669"/>
    <property type="project" value="UniProtKB-EC"/>
</dbReference>
<evidence type="ECO:0000256" key="6">
    <source>
        <dbReference type="ARBA" id="ARBA00023125"/>
    </source>
</evidence>
<dbReference type="PROSITE" id="PS51192">
    <property type="entry name" value="HELICASE_ATP_BIND_1"/>
    <property type="match status" value="1"/>
</dbReference>
<dbReference type="EMBL" id="JAJKFW010000025">
    <property type="protein sequence ID" value="MCC9643679.1"/>
    <property type="molecule type" value="Genomic_DNA"/>
</dbReference>
<reference evidence="12" key="1">
    <citation type="submission" date="2021-11" db="EMBL/GenBank/DDBJ databases">
        <title>Genome sequence.</title>
        <authorList>
            <person name="Sun Q."/>
        </authorList>
    </citation>
    <scope>NUCLEOTIDE SEQUENCE</scope>
    <source>
        <strain evidence="12">JC740</strain>
    </source>
</reference>
<evidence type="ECO:0000256" key="2">
    <source>
        <dbReference type="ARBA" id="ARBA00022741"/>
    </source>
</evidence>
<keyword evidence="4 12" id="KW-0347">Helicase</keyword>
<dbReference type="GO" id="GO:0016787">
    <property type="term" value="F:hydrolase activity"/>
    <property type="evidence" value="ECO:0007669"/>
    <property type="project" value="UniProtKB-KW"/>
</dbReference>
<evidence type="ECO:0000256" key="4">
    <source>
        <dbReference type="ARBA" id="ARBA00022806"/>
    </source>
</evidence>
<sequence>MIDETATQSTTGPALTASSGARWEIAQRVLRDVFGFDGLKPPQQKVIDRLFDGRNVVAVMPTGSGKSLCYQLASQCLPDLTVVVSPLVSLMKDQCDALKRIGVQVARLDHSVSASDWRTDLKRVRSGQCKLLYVSPERFFNERFRSVLGETRISMLAVDEAHCMSQWGHHFRPDYLRLPDVVREFAIPQTLALTATATPKVIRELRSAFELSRTDVVKLPTHRSNLQLHCTLVTTTQRDQQLIQQLQQAKRSRKKGVSIVYVTRRRTAEQLAELLIEHGIDARAYHAGLDPSDREEVQQWFLQSSDGVLVGTVAFGMGVDKPNVRRVIHYNPSSSLEAYCQEIGRGGRDGKVTTCQTWLVPEDQVAIRNLPCSDWPSKASVERLLDRLVGQPDSFYLSLNKLAWDVNLSAAVVGTFLIQLRQRGNLELLPARYDVYRIKPRMEPSHWMGQMPEGDADAIAAIGASLVKSKRGFRVNLILATRQYQIPRERLVRALEELALAGLLELESSELMHGYRWKERVTRPASVVKHLIHRFEASIEMAHERTDEMMDFLACRACLPITMAAHFGSRRSRPCGKCSACQGEGPWETGLKKPASLGDSVKKAMREAESDYPDLFSDPVDRAKFLCGLYTPAFMRFRVNRHFGFGVCESVPFTSVLAAMRDE</sequence>
<comment type="catalytic activity">
    <reaction evidence="8">
        <text>Couples ATP hydrolysis with the unwinding of duplex DNA by translocating in the 3'-5' direction.</text>
        <dbReference type="EC" id="5.6.2.4"/>
    </reaction>
</comment>
<keyword evidence="7" id="KW-0413">Isomerase</keyword>
<proteinExistence type="inferred from homology"/>
<dbReference type="EC" id="5.6.2.4" evidence="9"/>
<organism evidence="12 13">
    <name type="scientific">Rhodopirellula halodulae</name>
    <dbReference type="NCBI Taxonomy" id="2894198"/>
    <lineage>
        <taxon>Bacteria</taxon>
        <taxon>Pseudomonadati</taxon>
        <taxon>Planctomycetota</taxon>
        <taxon>Planctomycetia</taxon>
        <taxon>Pirellulales</taxon>
        <taxon>Pirellulaceae</taxon>
        <taxon>Rhodopirellula</taxon>
    </lineage>
</organism>
<evidence type="ECO:0000313" key="13">
    <source>
        <dbReference type="Proteomes" id="UP001430306"/>
    </source>
</evidence>
<dbReference type="Gene3D" id="3.40.50.300">
    <property type="entry name" value="P-loop containing nucleotide triphosphate hydrolases"/>
    <property type="match status" value="2"/>
</dbReference>
<dbReference type="PANTHER" id="PTHR13710:SF105">
    <property type="entry name" value="ATP-DEPENDENT DNA HELICASE Q1"/>
    <property type="match status" value="1"/>
</dbReference>
<evidence type="ECO:0000256" key="5">
    <source>
        <dbReference type="ARBA" id="ARBA00022840"/>
    </source>
</evidence>
<gene>
    <name evidence="12" type="ORF">LOC71_15445</name>
</gene>
<dbReference type="InterPro" id="IPR004589">
    <property type="entry name" value="DNA_helicase_ATP-dep_RecQ"/>
</dbReference>
<evidence type="ECO:0000313" key="12">
    <source>
        <dbReference type="EMBL" id="MCC9643679.1"/>
    </source>
</evidence>
<name>A0ABS8NJF2_9BACT</name>
<keyword evidence="13" id="KW-1185">Reference proteome</keyword>
<dbReference type="InterPro" id="IPR036388">
    <property type="entry name" value="WH-like_DNA-bd_sf"/>
</dbReference>
<dbReference type="SMART" id="SM00490">
    <property type="entry name" value="HELICc"/>
    <property type="match status" value="1"/>
</dbReference>
<comment type="similarity">
    <text evidence="1">Belongs to the helicase family. RecQ subfamily.</text>
</comment>
<dbReference type="Gene3D" id="1.10.10.10">
    <property type="entry name" value="Winged helix-like DNA-binding domain superfamily/Winged helix DNA-binding domain"/>
    <property type="match status" value="1"/>
</dbReference>
<dbReference type="Proteomes" id="UP001430306">
    <property type="component" value="Unassembled WGS sequence"/>
</dbReference>
<keyword evidence="6" id="KW-0238">DNA-binding</keyword>
<accession>A0ABS8NJF2</accession>
<dbReference type="InterPro" id="IPR001650">
    <property type="entry name" value="Helicase_C-like"/>
</dbReference>
<dbReference type="InterPro" id="IPR027417">
    <property type="entry name" value="P-loop_NTPase"/>
</dbReference>
<evidence type="ECO:0000256" key="7">
    <source>
        <dbReference type="ARBA" id="ARBA00023235"/>
    </source>
</evidence>
<keyword evidence="2" id="KW-0547">Nucleotide-binding</keyword>
<evidence type="ECO:0000256" key="3">
    <source>
        <dbReference type="ARBA" id="ARBA00022801"/>
    </source>
</evidence>